<protein>
    <submittedName>
        <fullName evidence="3">Uncharacterized protein</fullName>
    </submittedName>
</protein>
<feature type="compositionally biased region" description="Gly residues" evidence="1">
    <location>
        <begin position="421"/>
        <end position="445"/>
    </location>
</feature>
<reference evidence="3" key="1">
    <citation type="submission" date="2022-10" db="EMBL/GenBank/DDBJ databases">
        <title>The complete genomes of actinobacterial strains from the NBC collection.</title>
        <authorList>
            <person name="Joergensen T.S."/>
            <person name="Alvarez Arevalo M."/>
            <person name="Sterndorff E.B."/>
            <person name="Faurdal D."/>
            <person name="Vuksanovic O."/>
            <person name="Mourched A.-S."/>
            <person name="Charusanti P."/>
            <person name="Shaw S."/>
            <person name="Blin K."/>
            <person name="Weber T."/>
        </authorList>
    </citation>
    <scope>NUCLEOTIDE SEQUENCE</scope>
    <source>
        <strain evidence="3">NBC_00119</strain>
    </source>
</reference>
<evidence type="ECO:0000313" key="3">
    <source>
        <dbReference type="EMBL" id="WTS14160.1"/>
    </source>
</evidence>
<feature type="region of interest" description="Disordered" evidence="1">
    <location>
        <begin position="212"/>
        <end position="254"/>
    </location>
</feature>
<dbReference type="AlphaFoldDB" id="A0AAU1U882"/>
<name>A0AAU1U882_9ACTN</name>
<keyword evidence="2" id="KW-1133">Transmembrane helix</keyword>
<feature type="region of interest" description="Disordered" evidence="1">
    <location>
        <begin position="415"/>
        <end position="445"/>
    </location>
</feature>
<proteinExistence type="predicted"/>
<sequence length="483" mass="49951">MSRRVGRRLVGRVMGRGRGRPAPALGAAMCAVVVPVVVVALPGMAAAQDSAPYVFAQGAKTVQGAVTSTDAAELKAGETYRSSVEAGVKGTGLGGGSGAKGAAGTRYYRVDLDGSSDTYVSAVAVPKVGADVKVAFNDSISVTLQDRQGNRCDSEVAAFRSAEYPRPIAATAERVVREGGGRCQDAGTYYVVVARKTAPDSTRERWDLELSVSSEPALKSPPATTGPGAWSSASPRPPAGIPSERPGGTGFNDARSLRQGVWKDRIRPGQTLFYRVPLDWGQQLFTEAELGTSAGDAQRKGFVPSALNVALYNPARTPVTSKDASYGGEPSVAALDSLPPVAYENRYLSRADEAGVRFAGWYYLKVSLTPEMKGTFGDKESGLTLRLTVHGEAASAPTYTRDPGAFQVTDADRAAAENGSAQGGGSSLPSAGGQGGGQAGQGGSGRTNRMTVVGIAGIGTGSVLVLGLGVWTYVARRRAPAAW</sequence>
<gene>
    <name evidence="3" type="ORF">OHU69_25770</name>
</gene>
<keyword evidence="2" id="KW-0472">Membrane</keyword>
<evidence type="ECO:0000256" key="2">
    <source>
        <dbReference type="SAM" id="Phobius"/>
    </source>
</evidence>
<organism evidence="3">
    <name type="scientific">Streptomyces sp. NBC_00119</name>
    <dbReference type="NCBI Taxonomy" id="2975659"/>
    <lineage>
        <taxon>Bacteria</taxon>
        <taxon>Bacillati</taxon>
        <taxon>Actinomycetota</taxon>
        <taxon>Actinomycetes</taxon>
        <taxon>Kitasatosporales</taxon>
        <taxon>Streptomycetaceae</taxon>
        <taxon>Streptomyces</taxon>
    </lineage>
</organism>
<accession>A0AAU1U882</accession>
<dbReference type="EMBL" id="CP108195">
    <property type="protein sequence ID" value="WTS14160.1"/>
    <property type="molecule type" value="Genomic_DNA"/>
</dbReference>
<feature type="transmembrane region" description="Helical" evidence="2">
    <location>
        <begin position="452"/>
        <end position="474"/>
    </location>
</feature>
<evidence type="ECO:0000256" key="1">
    <source>
        <dbReference type="SAM" id="MobiDB-lite"/>
    </source>
</evidence>
<keyword evidence="2" id="KW-0812">Transmembrane</keyword>